<keyword evidence="2" id="KW-1185">Reference proteome</keyword>
<proteinExistence type="predicted"/>
<evidence type="ECO:0000313" key="1">
    <source>
        <dbReference type="EMBL" id="KAK3081409.1"/>
    </source>
</evidence>
<accession>A0ACC3DX59</accession>
<comment type="caution">
    <text evidence="1">The sequence shown here is derived from an EMBL/GenBank/DDBJ whole genome shotgun (WGS) entry which is preliminary data.</text>
</comment>
<sequence>MNTPRTVRPSFSAEEFAGRARCAKLRIPTDASQWDALETAAAINYWQHDNPQDVEASRELRRRRQAEARGERWKDDVLRTVQSSEEFYAHPVEPRWRVGLDENRYVWFPQVRMTHPDFENWQMRCGRLRKEQDADEKKPRSPMTSRRTDPLVSASLKQWRMNFGTARIDAEYDEPASPGSDPEDRGKPVPAKVDLVDSALEDWQAYLKPAPPNVGLNHSIFEDWLMYFGNTQLSRGAPVSRANVPAKGDERYEKTLPSRKRKSRADGDVVSSNKTSPADRRKKRKKH</sequence>
<reference evidence="1" key="1">
    <citation type="submission" date="2024-09" db="EMBL/GenBank/DDBJ databases">
        <title>Black Yeasts Isolated from many extreme environments.</title>
        <authorList>
            <person name="Coleine C."/>
            <person name="Stajich J.E."/>
            <person name="Selbmann L."/>
        </authorList>
    </citation>
    <scope>NUCLEOTIDE SEQUENCE</scope>
    <source>
        <strain evidence="1">CCFEE 5737</strain>
    </source>
</reference>
<dbReference type="Proteomes" id="UP001186974">
    <property type="component" value="Unassembled WGS sequence"/>
</dbReference>
<gene>
    <name evidence="1" type="ORF">LTS18_006943</name>
</gene>
<name>A0ACC3DX59_9PEZI</name>
<dbReference type="EMBL" id="JAWDJW010000171">
    <property type="protein sequence ID" value="KAK3081409.1"/>
    <property type="molecule type" value="Genomic_DNA"/>
</dbReference>
<evidence type="ECO:0000313" key="2">
    <source>
        <dbReference type="Proteomes" id="UP001186974"/>
    </source>
</evidence>
<protein>
    <submittedName>
        <fullName evidence="1">Uncharacterized protein</fullName>
    </submittedName>
</protein>
<organism evidence="1 2">
    <name type="scientific">Coniosporium uncinatum</name>
    <dbReference type="NCBI Taxonomy" id="93489"/>
    <lineage>
        <taxon>Eukaryota</taxon>
        <taxon>Fungi</taxon>
        <taxon>Dikarya</taxon>
        <taxon>Ascomycota</taxon>
        <taxon>Pezizomycotina</taxon>
        <taxon>Dothideomycetes</taxon>
        <taxon>Dothideomycetes incertae sedis</taxon>
        <taxon>Coniosporium</taxon>
    </lineage>
</organism>